<keyword evidence="3" id="KW-0274">FAD</keyword>
<proteinExistence type="inferred from homology"/>
<dbReference type="GO" id="GO:0004499">
    <property type="term" value="F:N,N-dimethylaniline monooxygenase activity"/>
    <property type="evidence" value="ECO:0007669"/>
    <property type="project" value="InterPro"/>
</dbReference>
<dbReference type="Pfam" id="PF00743">
    <property type="entry name" value="FMO-like"/>
    <property type="match status" value="1"/>
</dbReference>
<dbReference type="InterPro" id="IPR020946">
    <property type="entry name" value="Flavin_mOase-like"/>
</dbReference>
<evidence type="ECO:0000256" key="4">
    <source>
        <dbReference type="ARBA" id="ARBA00023002"/>
    </source>
</evidence>
<keyword evidence="4" id="KW-0560">Oxidoreductase</keyword>
<sequence length="64" mass="7540">NVSKYNYAFSDFPFPEDVPDYPHQTDMCQYIRDYADHFGLTKLVEYHVMVTSVEQIGKILAMFL</sequence>
<keyword evidence="2" id="KW-0285">Flavoprotein</keyword>
<protein>
    <submittedName>
        <fullName evidence="5">Uncharacterized protein</fullName>
    </submittedName>
</protein>
<evidence type="ECO:0000313" key="6">
    <source>
        <dbReference type="Proteomes" id="UP001283361"/>
    </source>
</evidence>
<comment type="similarity">
    <text evidence="1">Belongs to the FMO family.</text>
</comment>
<evidence type="ECO:0000256" key="1">
    <source>
        <dbReference type="ARBA" id="ARBA00009183"/>
    </source>
</evidence>
<feature type="non-terminal residue" evidence="5">
    <location>
        <position position="1"/>
    </location>
</feature>
<dbReference type="AlphaFoldDB" id="A0AAE1A6F6"/>
<comment type="caution">
    <text evidence="5">The sequence shown here is derived from an EMBL/GenBank/DDBJ whole genome shotgun (WGS) entry which is preliminary data.</text>
</comment>
<evidence type="ECO:0000313" key="5">
    <source>
        <dbReference type="EMBL" id="KAK3781852.1"/>
    </source>
</evidence>
<keyword evidence="6" id="KW-1185">Reference proteome</keyword>
<evidence type="ECO:0000256" key="2">
    <source>
        <dbReference type="ARBA" id="ARBA00022630"/>
    </source>
</evidence>
<reference evidence="5" key="1">
    <citation type="journal article" date="2023" name="G3 (Bethesda)">
        <title>A reference genome for the long-term kleptoplast-retaining sea slug Elysia crispata morphotype clarki.</title>
        <authorList>
            <person name="Eastman K.E."/>
            <person name="Pendleton A.L."/>
            <person name="Shaikh M.A."/>
            <person name="Suttiyut T."/>
            <person name="Ogas R."/>
            <person name="Tomko P."/>
            <person name="Gavelis G."/>
            <person name="Widhalm J.R."/>
            <person name="Wisecaver J.H."/>
        </authorList>
    </citation>
    <scope>NUCLEOTIDE SEQUENCE</scope>
    <source>
        <strain evidence="5">ECLA1</strain>
    </source>
</reference>
<dbReference type="GO" id="GO:0050661">
    <property type="term" value="F:NADP binding"/>
    <property type="evidence" value="ECO:0007669"/>
    <property type="project" value="InterPro"/>
</dbReference>
<evidence type="ECO:0000256" key="3">
    <source>
        <dbReference type="ARBA" id="ARBA00022827"/>
    </source>
</evidence>
<dbReference type="EMBL" id="JAWDGP010002577">
    <property type="protein sequence ID" value="KAK3781852.1"/>
    <property type="molecule type" value="Genomic_DNA"/>
</dbReference>
<dbReference type="SUPFAM" id="SSF51905">
    <property type="entry name" value="FAD/NAD(P)-binding domain"/>
    <property type="match status" value="1"/>
</dbReference>
<dbReference type="Gene3D" id="3.50.50.60">
    <property type="entry name" value="FAD/NAD(P)-binding domain"/>
    <property type="match status" value="1"/>
</dbReference>
<dbReference type="PANTHER" id="PTHR23023">
    <property type="entry name" value="DIMETHYLANILINE MONOOXYGENASE"/>
    <property type="match status" value="1"/>
</dbReference>
<organism evidence="5 6">
    <name type="scientific">Elysia crispata</name>
    <name type="common">lettuce slug</name>
    <dbReference type="NCBI Taxonomy" id="231223"/>
    <lineage>
        <taxon>Eukaryota</taxon>
        <taxon>Metazoa</taxon>
        <taxon>Spiralia</taxon>
        <taxon>Lophotrochozoa</taxon>
        <taxon>Mollusca</taxon>
        <taxon>Gastropoda</taxon>
        <taxon>Heterobranchia</taxon>
        <taxon>Euthyneura</taxon>
        <taxon>Panpulmonata</taxon>
        <taxon>Sacoglossa</taxon>
        <taxon>Placobranchoidea</taxon>
        <taxon>Plakobranchidae</taxon>
        <taxon>Elysia</taxon>
    </lineage>
</organism>
<accession>A0AAE1A6F6</accession>
<dbReference type="GO" id="GO:0050660">
    <property type="term" value="F:flavin adenine dinucleotide binding"/>
    <property type="evidence" value="ECO:0007669"/>
    <property type="project" value="InterPro"/>
</dbReference>
<dbReference type="InterPro" id="IPR050346">
    <property type="entry name" value="FMO-like"/>
</dbReference>
<dbReference type="InterPro" id="IPR036188">
    <property type="entry name" value="FAD/NAD-bd_sf"/>
</dbReference>
<dbReference type="Proteomes" id="UP001283361">
    <property type="component" value="Unassembled WGS sequence"/>
</dbReference>
<gene>
    <name evidence="5" type="ORF">RRG08_059112</name>
</gene>
<name>A0AAE1A6F6_9GAST</name>